<evidence type="ECO:0000256" key="3">
    <source>
        <dbReference type="ARBA" id="ARBA00004752"/>
    </source>
</evidence>
<dbReference type="SUPFAM" id="SSF51984">
    <property type="entry name" value="MurCD N-terminal domain"/>
    <property type="match status" value="1"/>
</dbReference>
<name>A0AA37DGE6_9FIRM</name>
<dbReference type="Pfam" id="PF08245">
    <property type="entry name" value="Mur_ligase_M"/>
    <property type="match status" value="1"/>
</dbReference>
<comment type="catalytic activity">
    <reaction evidence="16 17 18">
        <text>UDP-N-acetyl-alpha-D-muramoyl-L-alanine + D-glutamate + ATP = UDP-N-acetyl-alpha-D-muramoyl-L-alanyl-D-glutamate + ADP + phosphate + H(+)</text>
        <dbReference type="Rhea" id="RHEA:16429"/>
        <dbReference type="ChEBI" id="CHEBI:15378"/>
        <dbReference type="ChEBI" id="CHEBI:29986"/>
        <dbReference type="ChEBI" id="CHEBI:30616"/>
        <dbReference type="ChEBI" id="CHEBI:43474"/>
        <dbReference type="ChEBI" id="CHEBI:83898"/>
        <dbReference type="ChEBI" id="CHEBI:83900"/>
        <dbReference type="ChEBI" id="CHEBI:456216"/>
        <dbReference type="EC" id="6.3.2.9"/>
    </reaction>
</comment>
<dbReference type="SUPFAM" id="SSF53244">
    <property type="entry name" value="MurD-like peptide ligases, peptide-binding domain"/>
    <property type="match status" value="1"/>
</dbReference>
<evidence type="ECO:0000256" key="13">
    <source>
        <dbReference type="ARBA" id="ARBA00023316"/>
    </source>
</evidence>
<evidence type="ECO:0000259" key="20">
    <source>
        <dbReference type="Pfam" id="PF08245"/>
    </source>
</evidence>
<evidence type="ECO:0000256" key="8">
    <source>
        <dbReference type="ARBA" id="ARBA00022598"/>
    </source>
</evidence>
<keyword evidence="7 17" id="KW-0963">Cytoplasm</keyword>
<dbReference type="Pfam" id="PF21799">
    <property type="entry name" value="MurD-like_N"/>
    <property type="match status" value="1"/>
</dbReference>
<dbReference type="Pfam" id="PF02875">
    <property type="entry name" value="Mur_ligase_C"/>
    <property type="match status" value="1"/>
</dbReference>
<dbReference type="Gene3D" id="3.40.1190.10">
    <property type="entry name" value="Mur-like, catalytic domain"/>
    <property type="match status" value="1"/>
</dbReference>
<feature type="binding site" evidence="17">
    <location>
        <begin position="119"/>
        <end position="125"/>
    </location>
    <ligand>
        <name>ATP</name>
        <dbReference type="ChEBI" id="CHEBI:30616"/>
    </ligand>
</feature>
<evidence type="ECO:0000313" key="21">
    <source>
        <dbReference type="EMBL" id="EHO17068.1"/>
    </source>
</evidence>
<evidence type="ECO:0000256" key="2">
    <source>
        <dbReference type="ARBA" id="ARBA00004496"/>
    </source>
</evidence>
<evidence type="ECO:0000259" key="19">
    <source>
        <dbReference type="Pfam" id="PF02875"/>
    </source>
</evidence>
<evidence type="ECO:0000256" key="1">
    <source>
        <dbReference type="ARBA" id="ARBA00002734"/>
    </source>
</evidence>
<dbReference type="GO" id="GO:0005737">
    <property type="term" value="C:cytoplasm"/>
    <property type="evidence" value="ECO:0007669"/>
    <property type="project" value="UniProtKB-SubCell"/>
</dbReference>
<comment type="subcellular location">
    <subcellularLocation>
        <location evidence="2 17 18">Cytoplasm</location>
    </subcellularLocation>
</comment>
<feature type="domain" description="Mur ligase central" evidence="20">
    <location>
        <begin position="117"/>
        <end position="297"/>
    </location>
</feature>
<keyword evidence="8 17" id="KW-0436">Ligase</keyword>
<dbReference type="InterPro" id="IPR013221">
    <property type="entry name" value="Mur_ligase_cen"/>
</dbReference>
<reference evidence="21 22" key="1">
    <citation type="submission" date="2011-10" db="EMBL/GenBank/DDBJ databases">
        <title>The Genome Sequence of Lachnospiraceae bacterium ACC2.</title>
        <authorList>
            <consortium name="The Broad Institute Genome Sequencing Platform"/>
            <person name="Earl A."/>
            <person name="Ward D."/>
            <person name="Feldgarden M."/>
            <person name="Gevers D."/>
            <person name="Sizova M."/>
            <person name="Hazen A."/>
            <person name="Epstein S."/>
            <person name="Young S.K."/>
            <person name="Zeng Q."/>
            <person name="Gargeya S."/>
            <person name="Fitzgerald M."/>
            <person name="Haas B."/>
            <person name="Abouelleil A."/>
            <person name="Alvarado L."/>
            <person name="Arachchi H.M."/>
            <person name="Berlin A."/>
            <person name="Brown A."/>
            <person name="Chapman S.B."/>
            <person name="Chen Z."/>
            <person name="Dunbar C."/>
            <person name="Freedman E."/>
            <person name="Gearin G."/>
            <person name="Goldberg J."/>
            <person name="Griggs A."/>
            <person name="Gujja S."/>
            <person name="Heiman D."/>
            <person name="Howarth C."/>
            <person name="Larson L."/>
            <person name="Lui A."/>
            <person name="MacDonald P.J.P."/>
            <person name="Montmayeur A."/>
            <person name="Murphy C."/>
            <person name="Neiman D."/>
            <person name="Pearson M."/>
            <person name="Priest M."/>
            <person name="Roberts A."/>
            <person name="Saif S."/>
            <person name="Shea T."/>
            <person name="Shenoy N."/>
            <person name="Sisk P."/>
            <person name="Stolte C."/>
            <person name="Sykes S."/>
            <person name="Wortman J."/>
            <person name="Nusbaum C."/>
            <person name="Birren B."/>
        </authorList>
    </citation>
    <scope>NUCLEOTIDE SEQUENCE [LARGE SCALE GENOMIC DNA]</scope>
    <source>
        <strain evidence="21 22">ACC2</strain>
    </source>
</reference>
<dbReference type="SUPFAM" id="SSF53623">
    <property type="entry name" value="MurD-like peptide ligases, catalytic domain"/>
    <property type="match status" value="1"/>
</dbReference>
<accession>A0AA37DGE6</accession>
<keyword evidence="22" id="KW-1185">Reference proteome</keyword>
<evidence type="ECO:0000256" key="7">
    <source>
        <dbReference type="ARBA" id="ARBA00022490"/>
    </source>
</evidence>
<evidence type="ECO:0000256" key="11">
    <source>
        <dbReference type="ARBA" id="ARBA00022960"/>
    </source>
</evidence>
<dbReference type="InterPro" id="IPR004101">
    <property type="entry name" value="Mur_ligase_C"/>
</dbReference>
<keyword evidence="17 18" id="KW-0131">Cell cycle</keyword>
<evidence type="ECO:0000256" key="9">
    <source>
        <dbReference type="ARBA" id="ARBA00022741"/>
    </source>
</evidence>
<dbReference type="HAMAP" id="MF_00639">
    <property type="entry name" value="MurD"/>
    <property type="match status" value="1"/>
</dbReference>
<gene>
    <name evidence="17" type="primary">murD</name>
    <name evidence="21" type="ORF">HMPREF9623_00667</name>
</gene>
<dbReference type="GO" id="GO:0005524">
    <property type="term" value="F:ATP binding"/>
    <property type="evidence" value="ECO:0007669"/>
    <property type="project" value="UniProtKB-UniRule"/>
</dbReference>
<dbReference type="NCBIfam" id="TIGR01087">
    <property type="entry name" value="murD"/>
    <property type="match status" value="1"/>
</dbReference>
<dbReference type="GO" id="GO:0008764">
    <property type="term" value="F:UDP-N-acetylmuramoylalanine-D-glutamate ligase activity"/>
    <property type="evidence" value="ECO:0007669"/>
    <property type="project" value="UniProtKB-UniRule"/>
</dbReference>
<keyword evidence="9 17" id="KW-0547">Nucleotide-binding</keyword>
<comment type="function">
    <text evidence="1 17 18">Cell wall formation. Catalyzes the addition of glutamate to the nucleotide precursor UDP-N-acetylmuramoyl-L-alanine (UMA).</text>
</comment>
<keyword evidence="17 18" id="KW-0132">Cell division</keyword>
<comment type="caution">
    <text evidence="21">The sequence shown here is derived from an EMBL/GenBank/DDBJ whole genome shotgun (WGS) entry which is preliminary data.</text>
</comment>
<evidence type="ECO:0000256" key="15">
    <source>
        <dbReference type="ARBA" id="ARBA00032324"/>
    </source>
</evidence>
<dbReference type="PANTHER" id="PTHR43692:SF1">
    <property type="entry name" value="UDP-N-ACETYLMURAMOYLALANINE--D-GLUTAMATE LIGASE"/>
    <property type="match status" value="1"/>
</dbReference>
<evidence type="ECO:0000256" key="17">
    <source>
        <dbReference type="HAMAP-Rule" id="MF_00639"/>
    </source>
</evidence>
<dbReference type="Proteomes" id="UP000018466">
    <property type="component" value="Unassembled WGS sequence"/>
</dbReference>
<evidence type="ECO:0000313" key="22">
    <source>
        <dbReference type="Proteomes" id="UP000018466"/>
    </source>
</evidence>
<comment type="pathway">
    <text evidence="3 17 18">Cell wall biogenesis; peptidoglycan biosynthesis.</text>
</comment>
<evidence type="ECO:0000256" key="4">
    <source>
        <dbReference type="ARBA" id="ARBA00010416"/>
    </source>
</evidence>
<dbReference type="EMBL" id="AGEL01000006">
    <property type="protein sequence ID" value="EHO17068.1"/>
    <property type="molecule type" value="Genomic_DNA"/>
</dbReference>
<evidence type="ECO:0000256" key="18">
    <source>
        <dbReference type="RuleBase" id="RU003664"/>
    </source>
</evidence>
<evidence type="ECO:0000256" key="16">
    <source>
        <dbReference type="ARBA" id="ARBA00047632"/>
    </source>
</evidence>
<keyword evidence="10 17" id="KW-0067">ATP-binding</keyword>
<dbReference type="GO" id="GO:0009252">
    <property type="term" value="P:peptidoglycan biosynthetic process"/>
    <property type="evidence" value="ECO:0007669"/>
    <property type="project" value="UniProtKB-UniRule"/>
</dbReference>
<keyword evidence="12 17" id="KW-0573">Peptidoglycan synthesis</keyword>
<dbReference type="GO" id="GO:0071555">
    <property type="term" value="P:cell wall organization"/>
    <property type="evidence" value="ECO:0007669"/>
    <property type="project" value="UniProtKB-KW"/>
</dbReference>
<dbReference type="GO" id="GO:0051301">
    <property type="term" value="P:cell division"/>
    <property type="evidence" value="ECO:0007669"/>
    <property type="project" value="UniProtKB-KW"/>
</dbReference>
<dbReference type="InterPro" id="IPR036565">
    <property type="entry name" value="Mur-like_cat_sf"/>
</dbReference>
<dbReference type="EC" id="6.3.2.9" evidence="5 17"/>
<evidence type="ECO:0000256" key="14">
    <source>
        <dbReference type="ARBA" id="ARBA00030398"/>
    </source>
</evidence>
<feature type="domain" description="Mur ligase C-terminal" evidence="19">
    <location>
        <begin position="319"/>
        <end position="433"/>
    </location>
</feature>
<dbReference type="Gene3D" id="3.40.50.720">
    <property type="entry name" value="NAD(P)-binding Rossmann-like Domain"/>
    <property type="match status" value="1"/>
</dbReference>
<evidence type="ECO:0000256" key="10">
    <source>
        <dbReference type="ARBA" id="ARBA00022840"/>
    </source>
</evidence>
<dbReference type="Gene3D" id="3.90.190.20">
    <property type="entry name" value="Mur ligase, C-terminal domain"/>
    <property type="match status" value="1"/>
</dbReference>
<dbReference type="InterPro" id="IPR005762">
    <property type="entry name" value="MurD"/>
</dbReference>
<protein>
    <recommendedName>
        <fullName evidence="6 17">UDP-N-acetylmuramoylalanine--D-glutamate ligase</fullName>
        <ecNumber evidence="5 17">6.3.2.9</ecNumber>
    </recommendedName>
    <alternativeName>
        <fullName evidence="15 17">D-glutamic acid-adding enzyme</fullName>
    </alternativeName>
    <alternativeName>
        <fullName evidence="14 17">UDP-N-acetylmuramoyl-L-alanyl-D-glutamate synthetase</fullName>
    </alternativeName>
</protein>
<dbReference type="PANTHER" id="PTHR43692">
    <property type="entry name" value="UDP-N-ACETYLMURAMOYLALANINE--D-GLUTAMATE LIGASE"/>
    <property type="match status" value="1"/>
</dbReference>
<evidence type="ECO:0000256" key="12">
    <source>
        <dbReference type="ARBA" id="ARBA00022984"/>
    </source>
</evidence>
<dbReference type="AlphaFoldDB" id="A0AA37DGE6"/>
<evidence type="ECO:0000256" key="6">
    <source>
        <dbReference type="ARBA" id="ARBA00015655"/>
    </source>
</evidence>
<dbReference type="InterPro" id="IPR036615">
    <property type="entry name" value="Mur_ligase_C_dom_sf"/>
</dbReference>
<evidence type="ECO:0000256" key="5">
    <source>
        <dbReference type="ARBA" id="ARBA00012212"/>
    </source>
</evidence>
<organism evidence="21 22">
    <name type="scientific">Stomatobaculum longum</name>
    <dbReference type="NCBI Taxonomy" id="796942"/>
    <lineage>
        <taxon>Bacteria</taxon>
        <taxon>Bacillati</taxon>
        <taxon>Bacillota</taxon>
        <taxon>Clostridia</taxon>
        <taxon>Lachnospirales</taxon>
        <taxon>Lachnospiraceae</taxon>
        <taxon>Stomatobaculum</taxon>
    </lineage>
</organism>
<proteinExistence type="inferred from homology"/>
<keyword evidence="13 17" id="KW-0961">Cell wall biogenesis/degradation</keyword>
<comment type="similarity">
    <text evidence="4 17">Belongs to the MurCDEF family.</text>
</comment>
<keyword evidence="11 17" id="KW-0133">Cell shape</keyword>
<dbReference type="GO" id="GO:0008360">
    <property type="term" value="P:regulation of cell shape"/>
    <property type="evidence" value="ECO:0007669"/>
    <property type="project" value="UniProtKB-KW"/>
</dbReference>
<sequence>MKGETLMNEKVMVAGAGKSGIAATKLILETGGEVLLYDGNEALSEEKIRENFPENARLTICLGELDETLLTGIQICVMSPGIDLETPFVRKLTDKKIQLWSEIELGFQVAKGQLLAITGTNGKTTTTALTGAIMQRAFGNSFTVGNIGLPYTEVALKTTEKSITVLEASSFQLETIIRFHPHVAAITNITPDHLNRHHTMENYIRIKEDISSNQTVDDFLVLNYDDEVLRAFGERKDLKPKVVFFSSTQLLDDGYDLEDGVICRKEKGEKTELIRTDELQLLGRHNFENVMTAIAMAVCMKAPMDAILDAVRKFRAVEHRIEFVAERYGVKYYNDSKGTNPDAAIQAIKAMPGPTLLIGGGYDKGSSYDEWIDAFGGKVRYLVLLGQTRDAISDCAKRHGFTNIMFAEDMQEAVKVCASYANAGDYVLLSPACASWGMFPNYEVRGKVFKECVRAL</sequence>